<dbReference type="GeneID" id="90590100"/>
<dbReference type="CDD" id="cd01310">
    <property type="entry name" value="TatD_DNAse"/>
    <property type="match status" value="1"/>
</dbReference>
<dbReference type="PIRSF" id="PIRSF005902">
    <property type="entry name" value="DNase_TatD"/>
    <property type="match status" value="1"/>
</dbReference>
<dbReference type="RefSeq" id="WP_347721511.1">
    <property type="nucleotide sequence ID" value="NZ_CP104395.1"/>
</dbReference>
<dbReference type="NCBIfam" id="TIGR00010">
    <property type="entry name" value="YchF/TatD family DNA exonuclease"/>
    <property type="match status" value="1"/>
</dbReference>
<name>A0ABY8CER8_9ARCH</name>
<gene>
    <name evidence="2" type="primary">tatD</name>
    <name evidence="2" type="ORF">SVXNc_0663</name>
</gene>
<dbReference type="Proteomes" id="UP001218034">
    <property type="component" value="Chromosome"/>
</dbReference>
<keyword evidence="1" id="KW-0479">Metal-binding</keyword>
<protein>
    <submittedName>
        <fullName evidence="2">Mg-dependent DNase</fullName>
    </submittedName>
</protein>
<keyword evidence="3" id="KW-1185">Reference proteome</keyword>
<dbReference type="InterPro" id="IPR015991">
    <property type="entry name" value="TatD/YcfH-like"/>
</dbReference>
<evidence type="ECO:0000256" key="1">
    <source>
        <dbReference type="ARBA" id="ARBA00022723"/>
    </source>
</evidence>
<dbReference type="Pfam" id="PF01026">
    <property type="entry name" value="TatD_DNase"/>
    <property type="match status" value="1"/>
</dbReference>
<evidence type="ECO:0000313" key="3">
    <source>
        <dbReference type="Proteomes" id="UP001218034"/>
    </source>
</evidence>
<sequence>MRPVDSHCHLDFDRFDEDRDEVIERCEDELEFVVVAGCDPERNQAVKELCESEELLVPNYGLHPTFTDSFDELDEVKDQVRDWRPVAIGEIGLDHHHVTDEDLQEHQEEVFREMLELAEELDKPVVIHSRSAEKQAIEVLEEYDVTAMFHCFNGSIELAERIVENGDYIGVTTQVLYSSRVQKIAENIPLDSMLLETDSPFLYPDGRNEPVHVLESAEKIGNIKDMSPQQVMGQTTENAKKLFKPEH</sequence>
<organism evidence="2 3">
    <name type="scientific">Candidatus Nanohalococcus occultus</name>
    <dbReference type="NCBI Taxonomy" id="2978047"/>
    <lineage>
        <taxon>Archaea</taxon>
        <taxon>Candidatus Nanohalarchaeota</taxon>
        <taxon>Candidatus Nanohalarchaeota incertae sedis</taxon>
        <taxon>Candidatus Nanohalococcus</taxon>
    </lineage>
</organism>
<evidence type="ECO:0000313" key="2">
    <source>
        <dbReference type="EMBL" id="WEL19677.1"/>
    </source>
</evidence>
<dbReference type="EMBL" id="CP104395">
    <property type="protein sequence ID" value="WEL19677.1"/>
    <property type="molecule type" value="Genomic_DNA"/>
</dbReference>
<dbReference type="PANTHER" id="PTHR46124:SF2">
    <property type="entry name" value="D-AMINOACYL-TRNA DEACYLASE"/>
    <property type="match status" value="1"/>
</dbReference>
<dbReference type="InterPro" id="IPR032466">
    <property type="entry name" value="Metal_Hydrolase"/>
</dbReference>
<proteinExistence type="predicted"/>
<dbReference type="PANTHER" id="PTHR46124">
    <property type="entry name" value="D-AMINOACYL-TRNA DEACYLASE"/>
    <property type="match status" value="1"/>
</dbReference>
<dbReference type="SUPFAM" id="SSF51556">
    <property type="entry name" value="Metallo-dependent hydrolases"/>
    <property type="match status" value="1"/>
</dbReference>
<dbReference type="InterPro" id="IPR001130">
    <property type="entry name" value="TatD-like"/>
</dbReference>
<reference evidence="2 3" key="1">
    <citation type="submission" date="2022-09" db="EMBL/GenBank/DDBJ databases">
        <title>Xylan utilization by haloarchaea-nanohaloarchaea associations.</title>
        <authorList>
            <person name="Yakimov M."/>
        </authorList>
    </citation>
    <scope>NUCLEOTIDE SEQUENCE [LARGE SCALE GENOMIC DNA]</scope>
    <source>
        <strain evidence="2 3">SVXNc</strain>
    </source>
</reference>
<dbReference type="Gene3D" id="3.20.20.140">
    <property type="entry name" value="Metal-dependent hydrolases"/>
    <property type="match status" value="1"/>
</dbReference>
<accession>A0ABY8CER8</accession>